<keyword evidence="6" id="KW-1185">Reference proteome</keyword>
<dbReference type="PANTHER" id="PTHR43695">
    <property type="entry name" value="PUTATIVE (AFU_ORTHOLOGUE AFUA_2G17250)-RELATED"/>
    <property type="match status" value="1"/>
</dbReference>
<accession>A0A292PZB4</accession>
<proteinExistence type="inferred from homology"/>
<evidence type="ECO:0000256" key="1">
    <source>
        <dbReference type="ARBA" id="ARBA00008668"/>
    </source>
</evidence>
<dbReference type="InterPro" id="IPR036514">
    <property type="entry name" value="SGNH_hydro_sf"/>
</dbReference>
<dbReference type="EMBL" id="LN891002">
    <property type="protein sequence ID" value="CUS12141.1"/>
    <property type="molecule type" value="Genomic_DNA"/>
</dbReference>
<evidence type="ECO:0000313" key="5">
    <source>
        <dbReference type="EMBL" id="CUS12141.1"/>
    </source>
</evidence>
<feature type="chain" id="PRO_5013262574" description="SGNH hydrolase-type esterase domain-containing protein" evidence="3">
    <location>
        <begin position="24"/>
        <end position="291"/>
    </location>
</feature>
<gene>
    <name evidence="5" type="ORF">GSTUAT00003759001</name>
</gene>
<evidence type="ECO:0000256" key="3">
    <source>
        <dbReference type="SAM" id="SignalP"/>
    </source>
</evidence>
<dbReference type="AlphaFoldDB" id="A0A292PZB4"/>
<dbReference type="PANTHER" id="PTHR43695:SF1">
    <property type="entry name" value="RHAMNOGALACTURONAN ACETYLESTERASE"/>
    <property type="match status" value="1"/>
</dbReference>
<organism evidence="5 6">
    <name type="scientific">Tuber aestivum</name>
    <name type="common">summer truffle</name>
    <dbReference type="NCBI Taxonomy" id="59557"/>
    <lineage>
        <taxon>Eukaryota</taxon>
        <taxon>Fungi</taxon>
        <taxon>Dikarya</taxon>
        <taxon>Ascomycota</taxon>
        <taxon>Pezizomycotina</taxon>
        <taxon>Pezizomycetes</taxon>
        <taxon>Pezizales</taxon>
        <taxon>Tuberaceae</taxon>
        <taxon>Tuber</taxon>
    </lineage>
</organism>
<feature type="domain" description="SGNH hydrolase-type esterase" evidence="4">
    <location>
        <begin position="30"/>
        <end position="233"/>
    </location>
</feature>
<reference evidence="5" key="1">
    <citation type="submission" date="2015-10" db="EMBL/GenBank/DDBJ databases">
        <authorList>
            <person name="Regsiter A."/>
            <person name="william w."/>
        </authorList>
    </citation>
    <scope>NUCLEOTIDE SEQUENCE</scope>
    <source>
        <strain evidence="5">Montdore</strain>
    </source>
</reference>
<dbReference type="SUPFAM" id="SSF52266">
    <property type="entry name" value="SGNH hydrolase"/>
    <property type="match status" value="1"/>
</dbReference>
<evidence type="ECO:0000259" key="4">
    <source>
        <dbReference type="Pfam" id="PF13472"/>
    </source>
</evidence>
<name>A0A292PZB4_9PEZI</name>
<keyword evidence="2" id="KW-0378">Hydrolase</keyword>
<dbReference type="GO" id="GO:0016787">
    <property type="term" value="F:hydrolase activity"/>
    <property type="evidence" value="ECO:0007669"/>
    <property type="project" value="UniProtKB-KW"/>
</dbReference>
<comment type="similarity">
    <text evidence="1">Belongs to the 'GDSL' lipolytic enzyme family.</text>
</comment>
<dbReference type="Gene3D" id="3.40.50.1110">
    <property type="entry name" value="SGNH hydrolase"/>
    <property type="match status" value="1"/>
</dbReference>
<dbReference type="Proteomes" id="UP001412239">
    <property type="component" value="Unassembled WGS sequence"/>
</dbReference>
<sequence length="291" mass="31539">MKFSSLVPALVALFASGISPVSAARILMAGDSTMADSRSSIQGWGTPFAKYISLPVINLARGGRSARSYYREGLQAALVSQIEEGDYVIIEFGHNDGGSPATSDRAPSITDFGKTLGDGTQTTEVKDANGTVEIVQTFVTYEKWFIRDIIAKGGIPVVSSTTPNGDVWNSAHTEMLEPNRFVPYAKMAAGSFTQATYVDHYEFVTIAFETLGYEKVYPKLFPNDHTHTSPEGADVVAQAFVNGLKCTNHPLANCLTDAGYALTIKCRFVTLFPSYPRKGLVNLTIVQFPVK</sequence>
<protein>
    <recommendedName>
        <fullName evidence="4">SGNH hydrolase-type esterase domain-containing protein</fullName>
    </recommendedName>
</protein>
<dbReference type="Pfam" id="PF13472">
    <property type="entry name" value="Lipase_GDSL_2"/>
    <property type="match status" value="1"/>
</dbReference>
<dbReference type="InterPro" id="IPR037459">
    <property type="entry name" value="RhgT-like"/>
</dbReference>
<keyword evidence="3" id="KW-0732">Signal</keyword>
<dbReference type="InterPro" id="IPR013830">
    <property type="entry name" value="SGNH_hydro"/>
</dbReference>
<evidence type="ECO:0000256" key="2">
    <source>
        <dbReference type="ARBA" id="ARBA00022801"/>
    </source>
</evidence>
<feature type="signal peptide" evidence="3">
    <location>
        <begin position="1"/>
        <end position="23"/>
    </location>
</feature>
<evidence type="ECO:0000313" key="6">
    <source>
        <dbReference type="Proteomes" id="UP001412239"/>
    </source>
</evidence>